<name>A0A4Y2GV56_ARAVE</name>
<reference evidence="1 2" key="1">
    <citation type="journal article" date="2019" name="Sci. Rep.">
        <title>Orb-weaving spider Araneus ventricosus genome elucidates the spidroin gene catalogue.</title>
        <authorList>
            <person name="Kono N."/>
            <person name="Nakamura H."/>
            <person name="Ohtoshi R."/>
            <person name="Moran D.A.P."/>
            <person name="Shinohara A."/>
            <person name="Yoshida Y."/>
            <person name="Fujiwara M."/>
            <person name="Mori M."/>
            <person name="Tomita M."/>
            <person name="Arakawa K."/>
        </authorList>
    </citation>
    <scope>NUCLEOTIDE SEQUENCE [LARGE SCALE GENOMIC DNA]</scope>
</reference>
<sequence>MHRPKLVKQFGAISSRPLANAKRWCIPTYQAVSRKMSPQQCERRRAMFGRCLADDVLLHGYGLVFEVKRGYFGTDVVVLSRGRMTRTTPEIASPLQTSAPHQRGGRLDSIRNDLTCDGC</sequence>
<evidence type="ECO:0000313" key="1">
    <source>
        <dbReference type="EMBL" id="GBM56811.1"/>
    </source>
</evidence>
<dbReference type="EMBL" id="BGPR01001566">
    <property type="protein sequence ID" value="GBM56811.1"/>
    <property type="molecule type" value="Genomic_DNA"/>
</dbReference>
<accession>A0A4Y2GV56</accession>
<gene>
    <name evidence="1" type="ORF">AVEN_227325_1</name>
</gene>
<protein>
    <submittedName>
        <fullName evidence="1">Uncharacterized protein</fullName>
    </submittedName>
</protein>
<evidence type="ECO:0000313" key="2">
    <source>
        <dbReference type="Proteomes" id="UP000499080"/>
    </source>
</evidence>
<dbReference type="AlphaFoldDB" id="A0A4Y2GV56"/>
<proteinExistence type="predicted"/>
<comment type="caution">
    <text evidence="1">The sequence shown here is derived from an EMBL/GenBank/DDBJ whole genome shotgun (WGS) entry which is preliminary data.</text>
</comment>
<organism evidence="1 2">
    <name type="scientific">Araneus ventricosus</name>
    <name type="common">Orbweaver spider</name>
    <name type="synonym">Epeira ventricosa</name>
    <dbReference type="NCBI Taxonomy" id="182803"/>
    <lineage>
        <taxon>Eukaryota</taxon>
        <taxon>Metazoa</taxon>
        <taxon>Ecdysozoa</taxon>
        <taxon>Arthropoda</taxon>
        <taxon>Chelicerata</taxon>
        <taxon>Arachnida</taxon>
        <taxon>Araneae</taxon>
        <taxon>Araneomorphae</taxon>
        <taxon>Entelegynae</taxon>
        <taxon>Araneoidea</taxon>
        <taxon>Araneidae</taxon>
        <taxon>Araneus</taxon>
    </lineage>
</organism>
<keyword evidence="2" id="KW-1185">Reference proteome</keyword>
<dbReference type="Proteomes" id="UP000499080">
    <property type="component" value="Unassembled WGS sequence"/>
</dbReference>